<dbReference type="AlphaFoldDB" id="A0A3B0SC50"/>
<sequence length="33" mass="3426">MGASVGNAGGGRRRRRGSGHVPMSEINVTPFVD</sequence>
<reference evidence="2" key="1">
    <citation type="submission" date="2018-06" db="EMBL/GenBank/DDBJ databases">
        <authorList>
            <person name="Zhirakovskaya E."/>
        </authorList>
    </citation>
    <scope>NUCLEOTIDE SEQUENCE</scope>
</reference>
<evidence type="ECO:0000256" key="1">
    <source>
        <dbReference type="SAM" id="MobiDB-lite"/>
    </source>
</evidence>
<organism evidence="2">
    <name type="scientific">hydrothermal vent metagenome</name>
    <dbReference type="NCBI Taxonomy" id="652676"/>
    <lineage>
        <taxon>unclassified sequences</taxon>
        <taxon>metagenomes</taxon>
        <taxon>ecological metagenomes</taxon>
    </lineage>
</organism>
<evidence type="ECO:0008006" key="3">
    <source>
        <dbReference type="Google" id="ProtNLM"/>
    </source>
</evidence>
<feature type="region of interest" description="Disordered" evidence="1">
    <location>
        <begin position="1"/>
        <end position="33"/>
    </location>
</feature>
<feature type="non-terminal residue" evidence="2">
    <location>
        <position position="33"/>
    </location>
</feature>
<accession>A0A3B0SC50</accession>
<proteinExistence type="predicted"/>
<name>A0A3B0SC50_9ZZZZ</name>
<protein>
    <recommendedName>
        <fullName evidence="3">Protein TolR</fullName>
    </recommendedName>
</protein>
<dbReference type="EMBL" id="UOEC01000173">
    <property type="protein sequence ID" value="VAW00282.1"/>
    <property type="molecule type" value="Genomic_DNA"/>
</dbReference>
<gene>
    <name evidence="2" type="ORF">MNBD_ALPHA08-1308</name>
</gene>
<evidence type="ECO:0000313" key="2">
    <source>
        <dbReference type="EMBL" id="VAW00282.1"/>
    </source>
</evidence>